<evidence type="ECO:0000313" key="10">
    <source>
        <dbReference type="EMBL" id="GEU57274.1"/>
    </source>
</evidence>
<dbReference type="GO" id="GO:0016020">
    <property type="term" value="C:membrane"/>
    <property type="evidence" value="ECO:0007669"/>
    <property type="project" value="UniProtKB-SubCell"/>
</dbReference>
<gene>
    <name evidence="10" type="ORF">Tci_029252</name>
</gene>
<keyword evidence="4" id="KW-0029">Amino-acid transport</keyword>
<feature type="compositionally biased region" description="Basic and acidic residues" evidence="7">
    <location>
        <begin position="308"/>
        <end position="321"/>
    </location>
</feature>
<feature type="transmembrane region" description="Helical" evidence="8">
    <location>
        <begin position="167"/>
        <end position="191"/>
    </location>
</feature>
<feature type="transmembrane region" description="Helical" evidence="8">
    <location>
        <begin position="56"/>
        <end position="81"/>
    </location>
</feature>
<comment type="subcellular location">
    <subcellularLocation>
        <location evidence="1">Membrane</location>
    </subcellularLocation>
</comment>
<dbReference type="EMBL" id="BKCJ010003802">
    <property type="protein sequence ID" value="GEU57274.1"/>
    <property type="molecule type" value="Genomic_DNA"/>
</dbReference>
<reference evidence="10" key="1">
    <citation type="journal article" date="2019" name="Sci. Rep.">
        <title>Draft genome of Tanacetum cinerariifolium, the natural source of mosquito coil.</title>
        <authorList>
            <person name="Yamashiro T."/>
            <person name="Shiraishi A."/>
            <person name="Satake H."/>
            <person name="Nakayama K."/>
        </authorList>
    </citation>
    <scope>NUCLEOTIDE SEQUENCE</scope>
</reference>
<evidence type="ECO:0000256" key="1">
    <source>
        <dbReference type="ARBA" id="ARBA00004370"/>
    </source>
</evidence>
<feature type="transmembrane region" description="Helical" evidence="8">
    <location>
        <begin position="12"/>
        <end position="36"/>
    </location>
</feature>
<feature type="transmembrane region" description="Helical" evidence="8">
    <location>
        <begin position="102"/>
        <end position="119"/>
    </location>
</feature>
<keyword evidence="6 8" id="KW-0472">Membrane</keyword>
<protein>
    <submittedName>
        <fullName evidence="10">Auxin transporter-like protein 2</fullName>
    </submittedName>
</protein>
<organism evidence="10">
    <name type="scientific">Tanacetum cinerariifolium</name>
    <name type="common">Dalmatian daisy</name>
    <name type="synonym">Chrysanthemum cinerariifolium</name>
    <dbReference type="NCBI Taxonomy" id="118510"/>
    <lineage>
        <taxon>Eukaryota</taxon>
        <taxon>Viridiplantae</taxon>
        <taxon>Streptophyta</taxon>
        <taxon>Embryophyta</taxon>
        <taxon>Tracheophyta</taxon>
        <taxon>Spermatophyta</taxon>
        <taxon>Magnoliopsida</taxon>
        <taxon>eudicotyledons</taxon>
        <taxon>Gunneridae</taxon>
        <taxon>Pentapetalae</taxon>
        <taxon>asterids</taxon>
        <taxon>campanulids</taxon>
        <taxon>Asterales</taxon>
        <taxon>Asteraceae</taxon>
        <taxon>Asteroideae</taxon>
        <taxon>Anthemideae</taxon>
        <taxon>Anthemidinae</taxon>
        <taxon>Tanacetum</taxon>
    </lineage>
</organism>
<dbReference type="Pfam" id="PF01490">
    <property type="entry name" value="Aa_trans"/>
    <property type="match status" value="1"/>
</dbReference>
<evidence type="ECO:0000256" key="5">
    <source>
        <dbReference type="ARBA" id="ARBA00022989"/>
    </source>
</evidence>
<evidence type="ECO:0000256" key="7">
    <source>
        <dbReference type="SAM" id="MobiDB-lite"/>
    </source>
</evidence>
<comment type="caution">
    <text evidence="10">The sequence shown here is derived from an EMBL/GenBank/DDBJ whole genome shotgun (WGS) entry which is preliminary data.</text>
</comment>
<feature type="compositionally biased region" description="Low complexity" evidence="7">
    <location>
        <begin position="294"/>
        <end position="306"/>
    </location>
</feature>
<dbReference type="AlphaFoldDB" id="A0A6L2LAU3"/>
<evidence type="ECO:0000256" key="2">
    <source>
        <dbReference type="ARBA" id="ARBA00022448"/>
    </source>
</evidence>
<feature type="region of interest" description="Disordered" evidence="7">
    <location>
        <begin position="275"/>
        <end position="364"/>
    </location>
</feature>
<evidence type="ECO:0000256" key="6">
    <source>
        <dbReference type="ARBA" id="ARBA00023136"/>
    </source>
</evidence>
<dbReference type="InterPro" id="IPR013057">
    <property type="entry name" value="AA_transpt_TM"/>
</dbReference>
<keyword evidence="3 8" id="KW-0812">Transmembrane</keyword>
<feature type="domain" description="Amino acid transporter transmembrane" evidence="9">
    <location>
        <begin position="1"/>
        <end position="182"/>
    </location>
</feature>
<accession>A0A6L2LAU3</accession>
<evidence type="ECO:0000256" key="3">
    <source>
        <dbReference type="ARBA" id="ARBA00022692"/>
    </source>
</evidence>
<sequence length="612" mass="69672">MHAMWKPQKFKAIYLWATAYVMTLTLPSAAAVYWAFGDSLLNHSNAFALLPRSPWRNMAVILMLIHQFITFGFACTPLYFVWEKAIGMHDCKSMCKRAAARLPVVVPIWFLAIIFPFFGPINSTVGSLLVSFTVYIIPALAHMFVFRSPAARENAVEPPPKFLGRWVGTYTINVFVVVWVFIVGFGFGGWARGHKDHVFACLCHMLYFIETSTQYILAFFILKRMEKTRNKPKELLPYGMLLTRLFKHVVSFFPELAIDHYISHDRVMHPLAPHYERKTRSDHGKKRPRESNASSSSTTLNHPSSSRPLDDTIDKNDDESFRSNSSFPSQNVSSSSNVVPKPPSAAKNFRCRKQGRHKESPSKQGFCQKLLSPYLLTSKEYISWMRVDAMIKGWLTAAMEKNIRNIGKRNGPPGPNKERSRAKVVKKEISTAPNATKWSRTWGLLQVDRIGNGKSSKPTANMAHKENVEGEWIIDSGCTECITHLSNVLVNKKETSLEEPIAIPTRESIPVKGKRDHTLIGGEIVKWRRNLISAGRCEGKLYRMKIVQGRRAMVPPSRHGLKDLDMHQKGNLLTKTQALEQETRDLEVKHKQMKMLNYLRRNHPAGVTRNQD</sequence>
<evidence type="ECO:0000256" key="8">
    <source>
        <dbReference type="SAM" id="Phobius"/>
    </source>
</evidence>
<feature type="compositionally biased region" description="Low complexity" evidence="7">
    <location>
        <begin position="323"/>
        <end position="339"/>
    </location>
</feature>
<feature type="transmembrane region" description="Helical" evidence="8">
    <location>
        <begin position="125"/>
        <end position="146"/>
    </location>
</feature>
<keyword evidence="5 8" id="KW-1133">Transmembrane helix</keyword>
<dbReference type="GO" id="GO:0006865">
    <property type="term" value="P:amino acid transport"/>
    <property type="evidence" value="ECO:0007669"/>
    <property type="project" value="UniProtKB-KW"/>
</dbReference>
<name>A0A6L2LAU3_TANCI</name>
<evidence type="ECO:0000256" key="4">
    <source>
        <dbReference type="ARBA" id="ARBA00022970"/>
    </source>
</evidence>
<dbReference type="PANTHER" id="PTHR48017">
    <property type="entry name" value="OS05G0424000 PROTEIN-RELATED"/>
    <property type="match status" value="1"/>
</dbReference>
<feature type="transmembrane region" description="Helical" evidence="8">
    <location>
        <begin position="197"/>
        <end position="222"/>
    </location>
</feature>
<keyword evidence="2" id="KW-0813">Transport</keyword>
<proteinExistence type="predicted"/>
<evidence type="ECO:0000259" key="9">
    <source>
        <dbReference type="Pfam" id="PF01490"/>
    </source>
</evidence>